<protein>
    <submittedName>
        <fullName evidence="2">Uncharacterized protein</fullName>
    </submittedName>
</protein>
<evidence type="ECO:0000313" key="3">
    <source>
        <dbReference type="Proteomes" id="UP000244336"/>
    </source>
</evidence>
<dbReference type="Gramene" id="PUZ38257">
    <property type="protein sequence ID" value="PUZ38257"/>
    <property type="gene ID" value="GQ55_9G182200"/>
</dbReference>
<dbReference type="EMBL" id="CM009757">
    <property type="protein sequence ID" value="PUZ38257.1"/>
    <property type="molecule type" value="Genomic_DNA"/>
</dbReference>
<feature type="compositionally biased region" description="Pro residues" evidence="1">
    <location>
        <begin position="58"/>
        <end position="69"/>
    </location>
</feature>
<keyword evidence="3" id="KW-1185">Reference proteome</keyword>
<reference evidence="2 3" key="1">
    <citation type="submission" date="2018-04" db="EMBL/GenBank/DDBJ databases">
        <title>WGS assembly of Panicum hallii var. hallii HAL2.</title>
        <authorList>
            <person name="Lovell J."/>
            <person name="Jenkins J."/>
            <person name="Lowry D."/>
            <person name="Mamidi S."/>
            <person name="Sreedasyam A."/>
            <person name="Weng X."/>
            <person name="Barry K."/>
            <person name="Bonette J."/>
            <person name="Campitelli B."/>
            <person name="Daum C."/>
            <person name="Gordon S."/>
            <person name="Gould B."/>
            <person name="Lipzen A."/>
            <person name="MacQueen A."/>
            <person name="Palacio-Mejia J."/>
            <person name="Plott C."/>
            <person name="Shakirov E."/>
            <person name="Shu S."/>
            <person name="Yoshinaga Y."/>
            <person name="Zane M."/>
            <person name="Rokhsar D."/>
            <person name="Grimwood J."/>
            <person name="Schmutz J."/>
            <person name="Juenger T."/>
        </authorList>
    </citation>
    <scope>NUCLEOTIDE SEQUENCE [LARGE SCALE GENOMIC DNA]</scope>
    <source>
        <strain evidence="3">cv. HAL2</strain>
    </source>
</reference>
<sequence length="137" mass="14320">MSRDDSAVQPPPVPLARGARASGAKATGEPGRARVASPGRRRGRDARLGSSHVSGPASPAPRRPSPPPLAGRRARVTTHHTSPATRGRHTTARPCGVRPAGEAKMRARFSGVRLARASRSRSCVLPSGQPARPHARS</sequence>
<gene>
    <name evidence="2" type="ORF">GQ55_9G182200</name>
</gene>
<evidence type="ECO:0000256" key="1">
    <source>
        <dbReference type="SAM" id="MobiDB-lite"/>
    </source>
</evidence>
<organism evidence="2 3">
    <name type="scientific">Panicum hallii var. hallii</name>
    <dbReference type="NCBI Taxonomy" id="1504633"/>
    <lineage>
        <taxon>Eukaryota</taxon>
        <taxon>Viridiplantae</taxon>
        <taxon>Streptophyta</taxon>
        <taxon>Embryophyta</taxon>
        <taxon>Tracheophyta</taxon>
        <taxon>Spermatophyta</taxon>
        <taxon>Magnoliopsida</taxon>
        <taxon>Liliopsida</taxon>
        <taxon>Poales</taxon>
        <taxon>Poaceae</taxon>
        <taxon>PACMAD clade</taxon>
        <taxon>Panicoideae</taxon>
        <taxon>Panicodae</taxon>
        <taxon>Paniceae</taxon>
        <taxon>Panicinae</taxon>
        <taxon>Panicum</taxon>
        <taxon>Panicum sect. Panicum</taxon>
    </lineage>
</organism>
<dbReference type="AlphaFoldDB" id="A0A2T7C4K8"/>
<proteinExistence type="predicted"/>
<dbReference type="Proteomes" id="UP000244336">
    <property type="component" value="Chromosome 9"/>
</dbReference>
<accession>A0A2T7C4K8</accession>
<feature type="region of interest" description="Disordered" evidence="1">
    <location>
        <begin position="1"/>
        <end position="137"/>
    </location>
</feature>
<name>A0A2T7C4K8_9POAL</name>
<evidence type="ECO:0000313" key="2">
    <source>
        <dbReference type="EMBL" id="PUZ38257.1"/>
    </source>
</evidence>